<name>A0A839IQW3_9GAMM</name>
<organism evidence="2 3">
    <name type="scientific">Oceanospirillum sediminis</name>
    <dbReference type="NCBI Taxonomy" id="2760088"/>
    <lineage>
        <taxon>Bacteria</taxon>
        <taxon>Pseudomonadati</taxon>
        <taxon>Pseudomonadota</taxon>
        <taxon>Gammaproteobacteria</taxon>
        <taxon>Oceanospirillales</taxon>
        <taxon>Oceanospirillaceae</taxon>
        <taxon>Oceanospirillum</taxon>
    </lineage>
</organism>
<reference evidence="2 3" key="1">
    <citation type="submission" date="2020-08" db="EMBL/GenBank/DDBJ databases">
        <title>Oceanospirillum sp. nov. isolated from marine sediment.</title>
        <authorList>
            <person name="Ji X."/>
        </authorList>
    </citation>
    <scope>NUCLEOTIDE SEQUENCE [LARGE SCALE GENOMIC DNA]</scope>
    <source>
        <strain evidence="2 3">D5</strain>
    </source>
</reference>
<evidence type="ECO:0000313" key="3">
    <source>
        <dbReference type="Proteomes" id="UP000565262"/>
    </source>
</evidence>
<dbReference type="Proteomes" id="UP000565262">
    <property type="component" value="Unassembled WGS sequence"/>
</dbReference>
<accession>A0A839IQW3</accession>
<dbReference type="AlphaFoldDB" id="A0A839IQW3"/>
<protein>
    <submittedName>
        <fullName evidence="2">Uncharacterized protein</fullName>
    </submittedName>
</protein>
<keyword evidence="3" id="KW-1185">Reference proteome</keyword>
<feature type="compositionally biased region" description="Basic residues" evidence="1">
    <location>
        <begin position="1"/>
        <end position="18"/>
    </location>
</feature>
<comment type="caution">
    <text evidence="2">The sequence shown here is derived from an EMBL/GenBank/DDBJ whole genome shotgun (WGS) entry which is preliminary data.</text>
</comment>
<evidence type="ECO:0000256" key="1">
    <source>
        <dbReference type="SAM" id="MobiDB-lite"/>
    </source>
</evidence>
<gene>
    <name evidence="2" type="ORF">H4O21_13680</name>
</gene>
<dbReference type="RefSeq" id="WP_182809432.1">
    <property type="nucleotide sequence ID" value="NZ_JACJFM010000017.1"/>
</dbReference>
<sequence length="67" mass="7535">MCNTLGKKHRAVSGRRKPEHPAVNSEPVQSEPEIVPDAPMLVFEAEHGGIRARLKKLFGLFWLVQDD</sequence>
<feature type="region of interest" description="Disordered" evidence="1">
    <location>
        <begin position="1"/>
        <end position="32"/>
    </location>
</feature>
<evidence type="ECO:0000313" key="2">
    <source>
        <dbReference type="EMBL" id="MBB1487655.1"/>
    </source>
</evidence>
<dbReference type="EMBL" id="JACJFM010000017">
    <property type="protein sequence ID" value="MBB1487655.1"/>
    <property type="molecule type" value="Genomic_DNA"/>
</dbReference>
<proteinExistence type="predicted"/>